<dbReference type="PANTHER" id="PTHR47197">
    <property type="entry name" value="PROTEIN NIRF"/>
    <property type="match status" value="1"/>
</dbReference>
<dbReference type="EMBL" id="JAHLPM010000011">
    <property type="protein sequence ID" value="MBU5439052.1"/>
    <property type="molecule type" value="Genomic_DNA"/>
</dbReference>
<protein>
    <submittedName>
        <fullName evidence="1">YncE family protein</fullName>
    </submittedName>
</protein>
<dbReference type="InterPro" id="IPR051200">
    <property type="entry name" value="Host-pathogen_enzymatic-act"/>
</dbReference>
<gene>
    <name evidence="1" type="ORF">KQI42_13575</name>
</gene>
<accession>A0ABS6E817</accession>
<sequence>MVIQDRIIVANTGEDTLTLINSNDPYRKETISLYNLISKEGKKTFFLENYQLGPWDLMINKEGLIYSVNAYDNSVFKIDMDNRTILDSIKVGRFPTCIKSFNDNVFISNSDSNSISVIDENDFSLMENIPVGEKPTDIQIDKNYYKVYVANSNGYSIDILDLKRENVETIKLNKHPVKLVLEEDKIFVLCYVNNGVINYSNLSVIELEGYKTVLSIELKGIFTNLIKIRGKDIFYLSNIEDGCLYKIDLSNENNIKRLHLGGMPNNMHWDGKSKLYITNILDSLLTIFDTNNQKILNNIKVGKEPNGLLLL</sequence>
<dbReference type="PANTHER" id="PTHR47197:SF3">
    <property type="entry name" value="DIHYDRO-HEME D1 DEHYDROGENASE"/>
    <property type="match status" value="1"/>
</dbReference>
<evidence type="ECO:0000313" key="2">
    <source>
        <dbReference type="Proteomes" id="UP000749471"/>
    </source>
</evidence>
<dbReference type="Proteomes" id="UP000749471">
    <property type="component" value="Unassembled WGS sequence"/>
</dbReference>
<evidence type="ECO:0000313" key="1">
    <source>
        <dbReference type="EMBL" id="MBU5439052.1"/>
    </source>
</evidence>
<keyword evidence="2" id="KW-1185">Reference proteome</keyword>
<organism evidence="1 2">
    <name type="scientific">Tissierella simiarum</name>
    <dbReference type="NCBI Taxonomy" id="2841534"/>
    <lineage>
        <taxon>Bacteria</taxon>
        <taxon>Bacillati</taxon>
        <taxon>Bacillota</taxon>
        <taxon>Tissierellia</taxon>
        <taxon>Tissierellales</taxon>
        <taxon>Tissierellaceae</taxon>
        <taxon>Tissierella</taxon>
    </lineage>
</organism>
<dbReference type="RefSeq" id="WP_216520691.1">
    <property type="nucleotide sequence ID" value="NZ_JAHLPM010000011.1"/>
</dbReference>
<proteinExistence type="predicted"/>
<reference evidence="1 2" key="1">
    <citation type="submission" date="2021-06" db="EMBL/GenBank/DDBJ databases">
        <authorList>
            <person name="Sun Q."/>
            <person name="Li D."/>
        </authorList>
    </citation>
    <scope>NUCLEOTIDE SEQUENCE [LARGE SCALE GENOMIC DNA]</scope>
    <source>
        <strain evidence="1 2">MSJ-40</strain>
    </source>
</reference>
<comment type="caution">
    <text evidence="1">The sequence shown here is derived from an EMBL/GenBank/DDBJ whole genome shotgun (WGS) entry which is preliminary data.</text>
</comment>
<name>A0ABS6E817_9FIRM</name>